<evidence type="ECO:0000313" key="2">
    <source>
        <dbReference type="EMBL" id="PFJ31898.1"/>
    </source>
</evidence>
<dbReference type="RefSeq" id="WP_098517450.1">
    <property type="nucleotide sequence ID" value="NZ_NUVX01000067.1"/>
</dbReference>
<protein>
    <recommendedName>
        <fullName evidence="4">DUF2262 domain-containing protein</fullName>
    </recommendedName>
</protein>
<reference evidence="2 3" key="1">
    <citation type="submission" date="2017-09" db="EMBL/GenBank/DDBJ databases">
        <title>Large-scale bioinformatics analysis of Bacillus genomes uncovers conserved roles of natural products in bacterial physiology.</title>
        <authorList>
            <consortium name="Agbiome Team Llc"/>
            <person name="Bleich R.M."/>
            <person name="Grubbs K.J."/>
            <person name="Santa Maria K.C."/>
            <person name="Allen S.E."/>
            <person name="Farag S."/>
            <person name="Shank E.A."/>
            <person name="Bowers A."/>
        </authorList>
    </citation>
    <scope>NUCLEOTIDE SEQUENCE [LARGE SCALE GENOMIC DNA]</scope>
    <source>
        <strain evidence="2 3">AFS085496</strain>
    </source>
</reference>
<evidence type="ECO:0000256" key="1">
    <source>
        <dbReference type="SAM" id="Coils"/>
    </source>
</evidence>
<organism evidence="2 3">
    <name type="scientific">Bacillus thuringiensis</name>
    <dbReference type="NCBI Taxonomy" id="1428"/>
    <lineage>
        <taxon>Bacteria</taxon>
        <taxon>Bacillati</taxon>
        <taxon>Bacillota</taxon>
        <taxon>Bacilli</taxon>
        <taxon>Bacillales</taxon>
        <taxon>Bacillaceae</taxon>
        <taxon>Bacillus</taxon>
        <taxon>Bacillus cereus group</taxon>
    </lineage>
</organism>
<feature type="coiled-coil region" evidence="1">
    <location>
        <begin position="157"/>
        <end position="184"/>
    </location>
</feature>
<evidence type="ECO:0000313" key="3">
    <source>
        <dbReference type="Proteomes" id="UP000224003"/>
    </source>
</evidence>
<evidence type="ECO:0008006" key="4">
    <source>
        <dbReference type="Google" id="ProtNLM"/>
    </source>
</evidence>
<dbReference type="EMBL" id="NUVX01000067">
    <property type="protein sequence ID" value="PFJ31898.1"/>
    <property type="molecule type" value="Genomic_DNA"/>
</dbReference>
<name>A0A9X6WI10_BACTU</name>
<dbReference type="Proteomes" id="UP000224003">
    <property type="component" value="Unassembled WGS sequence"/>
</dbReference>
<keyword evidence="1" id="KW-0175">Coiled coil</keyword>
<dbReference type="AlphaFoldDB" id="A0A9X6WI10"/>
<accession>A0A9X6WI10</accession>
<gene>
    <name evidence="2" type="ORF">COJ15_29805</name>
</gene>
<proteinExistence type="predicted"/>
<comment type="caution">
    <text evidence="2">The sequence shown here is derived from an EMBL/GenBank/DDBJ whole genome shotgun (WGS) entry which is preliminary data.</text>
</comment>
<sequence>MKKVYKFNNLSENAKKRAVEVVHEQEINKEQDWTVECQEITENIKYIINEEVKLDCDDISWEENYGISIDLSSVSMTEEYLKKVLSKEEYDLIKELESLTDNETEHKLFDNDYNKNGYVLFFDYIEFDETEAMEFLMKYSEVEEIKVKYKFPLLLEATLSTEEYNELENEVAELGGRLATQLSEKVNVHIAALVDRLKKIVQDGCDYLGSEEYYRDQLEADCSPVDTYLFNYQGELILIDGEYVDSKFEEIYHDCEVQN</sequence>